<dbReference type="PROSITE" id="PS50240">
    <property type="entry name" value="TRYPSIN_DOM"/>
    <property type="match status" value="1"/>
</dbReference>
<evidence type="ECO:0000256" key="2">
    <source>
        <dbReference type="RuleBase" id="RU363034"/>
    </source>
</evidence>
<dbReference type="InterPro" id="IPR051333">
    <property type="entry name" value="CLIP_Serine_Protease"/>
</dbReference>
<keyword evidence="3" id="KW-0732">Signal</keyword>
<reference evidence="5" key="1">
    <citation type="submission" date="2023-06" db="EMBL/GenBank/DDBJ databases">
        <title>Genomic analysis of the entomopathogenic nematode Steinernema hermaphroditum.</title>
        <authorList>
            <person name="Schwarz E.M."/>
            <person name="Heppert J.K."/>
            <person name="Baniya A."/>
            <person name="Schwartz H.T."/>
            <person name="Tan C.-H."/>
            <person name="Antoshechkin I."/>
            <person name="Sternberg P.W."/>
            <person name="Goodrich-Blair H."/>
            <person name="Dillman A.R."/>
        </authorList>
    </citation>
    <scope>NUCLEOTIDE SEQUENCE</scope>
    <source>
        <strain evidence="5">PS9179</strain>
        <tissue evidence="5">Whole animal</tissue>
    </source>
</reference>
<dbReference type="Pfam" id="PF00089">
    <property type="entry name" value="Trypsin"/>
    <property type="match status" value="1"/>
</dbReference>
<comment type="caution">
    <text evidence="5">The sequence shown here is derived from an EMBL/GenBank/DDBJ whole genome shotgun (WGS) entry which is preliminary data.</text>
</comment>
<dbReference type="InterPro" id="IPR001254">
    <property type="entry name" value="Trypsin_dom"/>
</dbReference>
<accession>A0AA39I0X1</accession>
<dbReference type="PANTHER" id="PTHR24260">
    <property type="match status" value="1"/>
</dbReference>
<dbReference type="InterPro" id="IPR001314">
    <property type="entry name" value="Peptidase_S1A"/>
</dbReference>
<evidence type="ECO:0000259" key="4">
    <source>
        <dbReference type="PROSITE" id="PS50240"/>
    </source>
</evidence>
<dbReference type="PROSITE" id="PS00134">
    <property type="entry name" value="TRYPSIN_HIS"/>
    <property type="match status" value="1"/>
</dbReference>
<evidence type="ECO:0000256" key="1">
    <source>
        <dbReference type="ARBA" id="ARBA00023157"/>
    </source>
</evidence>
<dbReference type="GO" id="GO:0006508">
    <property type="term" value="P:proteolysis"/>
    <property type="evidence" value="ECO:0007669"/>
    <property type="project" value="UniProtKB-KW"/>
</dbReference>
<protein>
    <recommendedName>
        <fullName evidence="4">Peptidase S1 domain-containing protein</fullName>
    </recommendedName>
</protein>
<dbReference type="InterPro" id="IPR009003">
    <property type="entry name" value="Peptidase_S1_PA"/>
</dbReference>
<dbReference type="SMART" id="SM00020">
    <property type="entry name" value="Tryp_SPc"/>
    <property type="match status" value="1"/>
</dbReference>
<dbReference type="AlphaFoldDB" id="A0AA39I0X1"/>
<dbReference type="InterPro" id="IPR018114">
    <property type="entry name" value="TRYPSIN_HIS"/>
</dbReference>
<name>A0AA39I0X1_9BILA</name>
<evidence type="ECO:0000313" key="6">
    <source>
        <dbReference type="Proteomes" id="UP001175271"/>
    </source>
</evidence>
<dbReference type="EMBL" id="JAUCMV010000002">
    <property type="protein sequence ID" value="KAK0415095.1"/>
    <property type="molecule type" value="Genomic_DNA"/>
</dbReference>
<keyword evidence="2" id="KW-0720">Serine protease</keyword>
<dbReference type="Proteomes" id="UP001175271">
    <property type="component" value="Unassembled WGS sequence"/>
</dbReference>
<evidence type="ECO:0000256" key="3">
    <source>
        <dbReference type="SAM" id="SignalP"/>
    </source>
</evidence>
<dbReference type="PANTHER" id="PTHR24260:SF136">
    <property type="entry name" value="GH08193P-RELATED"/>
    <property type="match status" value="1"/>
</dbReference>
<dbReference type="CDD" id="cd00190">
    <property type="entry name" value="Tryp_SPc"/>
    <property type="match status" value="1"/>
</dbReference>
<dbReference type="FunFam" id="2.40.10.10:FF:000068">
    <property type="entry name" value="transmembrane protease serine 2"/>
    <property type="match status" value="1"/>
</dbReference>
<keyword evidence="2" id="KW-0645">Protease</keyword>
<keyword evidence="2" id="KW-0378">Hydrolase</keyword>
<dbReference type="GO" id="GO:0004252">
    <property type="term" value="F:serine-type endopeptidase activity"/>
    <property type="evidence" value="ECO:0007669"/>
    <property type="project" value="InterPro"/>
</dbReference>
<sequence>MLRIAFFLTLLGISLQSPSNATLEGPDELIFGGSPAAAGQYPFFVSLLAGGYYHSCGGSLISNWHILTAAHCIWHPESPIRVAWRAENNFIQRFQIRLGTNVQGGGAVYRISSAKMHPYYNRFNLNNDIAVITLAAAVQQSSLIQPIRLMRARAGPQYATAIGMGYLRYDPRTRPPSALSPTTLQHVQVTIDADWTCRTRLFPVHMSDFTMCVQAQRAGILPGDSGSPVMVNRGNLWYQVGIVSFSDHMGYIKNLNGQTFAPAGYVRVSSYCPFIAQVTRNMAWCQ</sequence>
<organism evidence="5 6">
    <name type="scientific">Steinernema hermaphroditum</name>
    <dbReference type="NCBI Taxonomy" id="289476"/>
    <lineage>
        <taxon>Eukaryota</taxon>
        <taxon>Metazoa</taxon>
        <taxon>Ecdysozoa</taxon>
        <taxon>Nematoda</taxon>
        <taxon>Chromadorea</taxon>
        <taxon>Rhabditida</taxon>
        <taxon>Tylenchina</taxon>
        <taxon>Panagrolaimomorpha</taxon>
        <taxon>Strongyloidoidea</taxon>
        <taxon>Steinernematidae</taxon>
        <taxon>Steinernema</taxon>
    </lineage>
</organism>
<dbReference type="SUPFAM" id="SSF50494">
    <property type="entry name" value="Trypsin-like serine proteases"/>
    <property type="match status" value="1"/>
</dbReference>
<feature type="signal peptide" evidence="3">
    <location>
        <begin position="1"/>
        <end position="16"/>
    </location>
</feature>
<evidence type="ECO:0000313" key="5">
    <source>
        <dbReference type="EMBL" id="KAK0415095.1"/>
    </source>
</evidence>
<dbReference type="InterPro" id="IPR043504">
    <property type="entry name" value="Peptidase_S1_PA_chymotrypsin"/>
</dbReference>
<feature type="chain" id="PRO_5041407097" description="Peptidase S1 domain-containing protein" evidence="3">
    <location>
        <begin position="17"/>
        <end position="286"/>
    </location>
</feature>
<keyword evidence="6" id="KW-1185">Reference proteome</keyword>
<feature type="domain" description="Peptidase S1" evidence="4">
    <location>
        <begin position="30"/>
        <end position="280"/>
    </location>
</feature>
<dbReference type="PROSITE" id="PS00135">
    <property type="entry name" value="TRYPSIN_SER"/>
    <property type="match status" value="1"/>
</dbReference>
<dbReference type="PRINTS" id="PR00722">
    <property type="entry name" value="CHYMOTRYPSIN"/>
</dbReference>
<proteinExistence type="predicted"/>
<dbReference type="InterPro" id="IPR033116">
    <property type="entry name" value="TRYPSIN_SER"/>
</dbReference>
<keyword evidence="1" id="KW-1015">Disulfide bond</keyword>
<dbReference type="Gene3D" id="2.40.10.10">
    <property type="entry name" value="Trypsin-like serine proteases"/>
    <property type="match status" value="1"/>
</dbReference>
<gene>
    <name evidence="5" type="ORF">QR680_011769</name>
</gene>